<comment type="similarity">
    <text evidence="2">Belongs to the NAD(P)-dependent epimerase/dehydratase family.</text>
</comment>
<evidence type="ECO:0000259" key="3">
    <source>
        <dbReference type="Pfam" id="PF01370"/>
    </source>
</evidence>
<keyword evidence="4" id="KW-0560">Oxidoreductase</keyword>
<dbReference type="InterPro" id="IPR001509">
    <property type="entry name" value="Epimerase_deHydtase"/>
</dbReference>
<dbReference type="Gene3D" id="3.90.25.10">
    <property type="entry name" value="UDP-galactose 4-epimerase, domain 1"/>
    <property type="match status" value="1"/>
</dbReference>
<dbReference type="Gene3D" id="3.40.50.720">
    <property type="entry name" value="NAD(P)-binding Rossmann-like Domain"/>
    <property type="match status" value="1"/>
</dbReference>
<dbReference type="RefSeq" id="WP_184634456.1">
    <property type="nucleotide sequence ID" value="NZ_JACIFZ010000001.1"/>
</dbReference>
<dbReference type="Proteomes" id="UP000524450">
    <property type="component" value="Unassembled WGS sequence"/>
</dbReference>
<organism evidence="4 5">
    <name type="scientific">Variovorax guangxiensis</name>
    <dbReference type="NCBI Taxonomy" id="1775474"/>
    <lineage>
        <taxon>Bacteria</taxon>
        <taxon>Pseudomonadati</taxon>
        <taxon>Pseudomonadota</taxon>
        <taxon>Betaproteobacteria</taxon>
        <taxon>Burkholderiales</taxon>
        <taxon>Comamonadaceae</taxon>
        <taxon>Variovorax</taxon>
    </lineage>
</organism>
<dbReference type="GO" id="GO:0033705">
    <property type="term" value="F:GDP-4-dehydro-6-deoxy-D-mannose reductase activity"/>
    <property type="evidence" value="ECO:0007669"/>
    <property type="project" value="UniProtKB-EC"/>
</dbReference>
<comment type="caution">
    <text evidence="4">The sequence shown here is derived from an EMBL/GenBank/DDBJ whole genome shotgun (WGS) entry which is preliminary data.</text>
</comment>
<comment type="pathway">
    <text evidence="1">Bacterial outer membrane biogenesis; LPS O-antigen biosynthesis.</text>
</comment>
<dbReference type="EMBL" id="JACIFZ010000001">
    <property type="protein sequence ID" value="MBB4219333.1"/>
    <property type="molecule type" value="Genomic_DNA"/>
</dbReference>
<reference evidence="4 5" key="1">
    <citation type="submission" date="2020-08" db="EMBL/GenBank/DDBJ databases">
        <title>Genomic Encyclopedia of Type Strains, Phase IV (KMG-V): Genome sequencing to study the core and pangenomes of soil and plant-associated prokaryotes.</title>
        <authorList>
            <person name="Whitman W."/>
        </authorList>
    </citation>
    <scope>NUCLEOTIDE SEQUENCE [LARGE SCALE GENOMIC DNA]</scope>
    <source>
        <strain evidence="4 5">34/80</strain>
    </source>
</reference>
<evidence type="ECO:0000313" key="5">
    <source>
        <dbReference type="Proteomes" id="UP000524450"/>
    </source>
</evidence>
<feature type="domain" description="NAD-dependent epimerase/dehydratase" evidence="3">
    <location>
        <begin position="3"/>
        <end position="232"/>
    </location>
</feature>
<protein>
    <submittedName>
        <fullName evidence="4">GDP-4-dehydro-6-deoxy-D-mannose reductase</fullName>
        <ecNumber evidence="4">1.1.1.281</ecNumber>
    </submittedName>
</protein>
<gene>
    <name evidence="4" type="ORF">GGD71_000080</name>
</gene>
<proteinExistence type="inferred from homology"/>
<dbReference type="AlphaFoldDB" id="A0A840FCT0"/>
<dbReference type="SUPFAM" id="SSF51735">
    <property type="entry name" value="NAD(P)-binding Rossmann-fold domains"/>
    <property type="match status" value="1"/>
</dbReference>
<dbReference type="Pfam" id="PF01370">
    <property type="entry name" value="Epimerase"/>
    <property type="match status" value="1"/>
</dbReference>
<evidence type="ECO:0000256" key="1">
    <source>
        <dbReference type="ARBA" id="ARBA00005125"/>
    </source>
</evidence>
<name>A0A840FCT0_9BURK</name>
<evidence type="ECO:0000256" key="2">
    <source>
        <dbReference type="ARBA" id="ARBA00007637"/>
    </source>
</evidence>
<accession>A0A840FCT0</accession>
<sequence>MRVLVTGASGFVGRAVTDVLNSRGFDAIGVSRIERSDPGRAAMRVLSDPGNVAEVRELLSHAQPQIIMHLAGVTSASSNRALYDANVVFAANLMDAALTMTHRPRVLLAGSAAEYGPVPTELLPVREDFACRPNTPYGASKLAQTNHAFMVAERGLSLVVARLFNPIGPGMPKSLALGSFAQQIAQMDARGAVLTTGDLDVVRDFMDVRIAAELLVELALNSTSHAEVVNVCTGHGRRLLELTHKLIEISGVPVRLQRDDARRGNSDVRAFVGDPSKLKSMGLNPDGSDMDAVLKAILQDARDEIRAT</sequence>
<evidence type="ECO:0000313" key="4">
    <source>
        <dbReference type="EMBL" id="MBB4219333.1"/>
    </source>
</evidence>
<dbReference type="EC" id="1.1.1.281" evidence="4"/>
<dbReference type="InterPro" id="IPR036291">
    <property type="entry name" value="NAD(P)-bd_dom_sf"/>
</dbReference>
<dbReference type="PANTHER" id="PTHR43000">
    <property type="entry name" value="DTDP-D-GLUCOSE 4,6-DEHYDRATASE-RELATED"/>
    <property type="match status" value="1"/>
</dbReference>